<keyword evidence="4" id="KW-0410">Iron transport</keyword>
<evidence type="ECO:0000256" key="5">
    <source>
        <dbReference type="ARBA" id="ARBA00022692"/>
    </source>
</evidence>
<name>A0ABP7SEF9_9SPHN</name>
<evidence type="ECO:0000256" key="2">
    <source>
        <dbReference type="ARBA" id="ARBA00022448"/>
    </source>
</evidence>
<dbReference type="SUPFAM" id="SSF56935">
    <property type="entry name" value="Porins"/>
    <property type="match status" value="1"/>
</dbReference>
<organism evidence="14 15">
    <name type="scientific">Sphingomonas humi</name>
    <dbReference type="NCBI Taxonomy" id="335630"/>
    <lineage>
        <taxon>Bacteria</taxon>
        <taxon>Pseudomonadati</taxon>
        <taxon>Pseudomonadota</taxon>
        <taxon>Alphaproteobacteria</taxon>
        <taxon>Sphingomonadales</taxon>
        <taxon>Sphingomonadaceae</taxon>
        <taxon>Sphingomonas</taxon>
    </lineage>
</organism>
<keyword evidence="2" id="KW-0813">Transport</keyword>
<evidence type="ECO:0000256" key="3">
    <source>
        <dbReference type="ARBA" id="ARBA00022452"/>
    </source>
</evidence>
<comment type="subcellular location">
    <subcellularLocation>
        <location evidence="1">Cell outer membrane</location>
        <topology evidence="1">Multi-pass membrane protein</topology>
    </subcellularLocation>
</comment>
<evidence type="ECO:0000256" key="1">
    <source>
        <dbReference type="ARBA" id="ARBA00004571"/>
    </source>
</evidence>
<evidence type="ECO:0000313" key="14">
    <source>
        <dbReference type="EMBL" id="GAA4010669.1"/>
    </source>
</evidence>
<keyword evidence="10" id="KW-0998">Cell outer membrane</keyword>
<reference evidence="15" key="1">
    <citation type="journal article" date="2019" name="Int. J. Syst. Evol. Microbiol.">
        <title>The Global Catalogue of Microorganisms (GCM) 10K type strain sequencing project: providing services to taxonomists for standard genome sequencing and annotation.</title>
        <authorList>
            <consortium name="The Broad Institute Genomics Platform"/>
            <consortium name="The Broad Institute Genome Sequencing Center for Infectious Disease"/>
            <person name="Wu L."/>
            <person name="Ma J."/>
        </authorList>
    </citation>
    <scope>NUCLEOTIDE SEQUENCE [LARGE SCALE GENOMIC DNA]</scope>
    <source>
        <strain evidence="15">JCM 16603</strain>
    </source>
</reference>
<dbReference type="Pfam" id="PF00593">
    <property type="entry name" value="TonB_dep_Rec_b-barrel"/>
    <property type="match status" value="1"/>
</dbReference>
<keyword evidence="14" id="KW-0675">Receptor</keyword>
<accession>A0ABP7SEF9</accession>
<dbReference type="InterPro" id="IPR036942">
    <property type="entry name" value="Beta-barrel_TonB_sf"/>
</dbReference>
<evidence type="ECO:0000256" key="6">
    <source>
        <dbReference type="ARBA" id="ARBA00023004"/>
    </source>
</evidence>
<dbReference type="RefSeq" id="WP_344711134.1">
    <property type="nucleotide sequence ID" value="NZ_BAAAZD010000002.1"/>
</dbReference>
<dbReference type="Proteomes" id="UP001501310">
    <property type="component" value="Unassembled WGS sequence"/>
</dbReference>
<gene>
    <name evidence="14" type="ORF">GCM10022211_26440</name>
</gene>
<keyword evidence="8 11" id="KW-0798">TonB box</keyword>
<dbReference type="Gene3D" id="2.40.170.20">
    <property type="entry name" value="TonB-dependent receptor, beta-barrel domain"/>
    <property type="match status" value="1"/>
</dbReference>
<proteinExistence type="inferred from homology"/>
<dbReference type="EMBL" id="BAAAZD010000002">
    <property type="protein sequence ID" value="GAA4010669.1"/>
    <property type="molecule type" value="Genomic_DNA"/>
</dbReference>
<keyword evidence="6" id="KW-0408">Iron</keyword>
<dbReference type="PANTHER" id="PTHR32552">
    <property type="entry name" value="FERRICHROME IRON RECEPTOR-RELATED"/>
    <property type="match status" value="1"/>
</dbReference>
<evidence type="ECO:0000256" key="10">
    <source>
        <dbReference type="ARBA" id="ARBA00023237"/>
    </source>
</evidence>
<evidence type="ECO:0000259" key="12">
    <source>
        <dbReference type="Pfam" id="PF00593"/>
    </source>
</evidence>
<protein>
    <submittedName>
        <fullName evidence="14">TonB-dependent receptor</fullName>
    </submittedName>
</protein>
<feature type="domain" description="TonB-dependent receptor plug" evidence="13">
    <location>
        <begin position="49"/>
        <end position="162"/>
    </location>
</feature>
<dbReference type="PANTHER" id="PTHR32552:SF81">
    <property type="entry name" value="TONB-DEPENDENT OUTER MEMBRANE RECEPTOR"/>
    <property type="match status" value="1"/>
</dbReference>
<evidence type="ECO:0000259" key="13">
    <source>
        <dbReference type="Pfam" id="PF07715"/>
    </source>
</evidence>
<dbReference type="Pfam" id="PF07715">
    <property type="entry name" value="Plug"/>
    <property type="match status" value="1"/>
</dbReference>
<keyword evidence="3" id="KW-1134">Transmembrane beta strand</keyword>
<comment type="caution">
    <text evidence="14">The sequence shown here is derived from an EMBL/GenBank/DDBJ whole genome shotgun (WGS) entry which is preliminary data.</text>
</comment>
<sequence>MIATLAAAMGLIAPEARARKQPATVEAQRLPEALPGDVVITGERLPRRVRDTPSSVVVITGGAIEAGTDDRIDQLFAAVPNVQVGSGEEGPAIRGQDSTGVSRGLFAFLGGTRPRVTLQVDGRAVSFYEYVSGSAPLWDVDHVEVFRSPQTTTQGRNSIAGAIFVQTRDPEFEWKGKARLLAGEIGTRQASAVITGPLAGDELAVRLSGDIRRGRMASDLADGIPGADIRRDDYGQARLKLLYRPAEVPGMRIETSLVHTSSQAPPFEAVAPPFKQRRFPTPDRTNGILRVGVTSLTTTAIVPLAAALETEMTVSGGDANLRRFGLPGLGDTRVDNKDASLEALLRWTPAGPLQVVAGLRGALVRQKQWIDITGLGLGIGGFRDRQKSAGLFGEARWQPIEHLAITGGMRLQWDRQDRVGQVGVAPTGIRADYHQSFSALLPKLSVAYAISDAVNAGILVQRAFNPGGTSVSLVRRAEDRFEAERLTNLEGFVRAGFAGGRGTLSANLFANWIENSQRQLLVPVVLPNGATIFSAEFANAPKATSHGLEAEFGWRVDRRLNVRAGLGLLRTRLDQTLLPNDPTLGKEFQRSPRLSASASVEWKPTDAIRLSAQVRHHGRYFSDDANTPVRQIGAASFVDLRAAWEWRQLTLFGYARNAFNRLALTYLFSPTFGTAEDPREAGAGIELRF</sequence>
<dbReference type="InterPro" id="IPR000531">
    <property type="entry name" value="Beta-barrel_TonB"/>
</dbReference>
<dbReference type="Gene3D" id="2.170.130.10">
    <property type="entry name" value="TonB-dependent receptor, plug domain"/>
    <property type="match status" value="1"/>
</dbReference>
<evidence type="ECO:0000256" key="4">
    <source>
        <dbReference type="ARBA" id="ARBA00022496"/>
    </source>
</evidence>
<feature type="domain" description="TonB-dependent receptor-like beta-barrel" evidence="12">
    <location>
        <begin position="380"/>
        <end position="657"/>
    </location>
</feature>
<dbReference type="InterPro" id="IPR039426">
    <property type="entry name" value="TonB-dep_rcpt-like"/>
</dbReference>
<keyword evidence="9 11" id="KW-0472">Membrane</keyword>
<dbReference type="InterPro" id="IPR012910">
    <property type="entry name" value="Plug_dom"/>
</dbReference>
<dbReference type="InterPro" id="IPR037066">
    <property type="entry name" value="Plug_dom_sf"/>
</dbReference>
<evidence type="ECO:0000256" key="7">
    <source>
        <dbReference type="ARBA" id="ARBA00023065"/>
    </source>
</evidence>
<evidence type="ECO:0000313" key="15">
    <source>
        <dbReference type="Proteomes" id="UP001501310"/>
    </source>
</evidence>
<keyword evidence="5" id="KW-0812">Transmembrane</keyword>
<keyword evidence="15" id="KW-1185">Reference proteome</keyword>
<comment type="similarity">
    <text evidence="11">Belongs to the TonB-dependent receptor family.</text>
</comment>
<evidence type="ECO:0000256" key="8">
    <source>
        <dbReference type="ARBA" id="ARBA00023077"/>
    </source>
</evidence>
<evidence type="ECO:0000256" key="11">
    <source>
        <dbReference type="RuleBase" id="RU003357"/>
    </source>
</evidence>
<keyword evidence="7" id="KW-0406">Ion transport</keyword>
<evidence type="ECO:0000256" key="9">
    <source>
        <dbReference type="ARBA" id="ARBA00023136"/>
    </source>
</evidence>